<organism evidence="6 7">
    <name type="scientific">Chromobacterium sphagni</name>
    <dbReference type="NCBI Taxonomy" id="1903179"/>
    <lineage>
        <taxon>Bacteria</taxon>
        <taxon>Pseudomonadati</taxon>
        <taxon>Pseudomonadota</taxon>
        <taxon>Betaproteobacteria</taxon>
        <taxon>Neisseriales</taxon>
        <taxon>Chromobacteriaceae</taxon>
        <taxon>Chromobacterium</taxon>
    </lineage>
</organism>
<dbReference type="AlphaFoldDB" id="A0A1S1X036"/>
<dbReference type="Proteomes" id="UP000180088">
    <property type="component" value="Unassembled WGS sequence"/>
</dbReference>
<feature type="transmembrane region" description="Helical" evidence="4">
    <location>
        <begin position="280"/>
        <end position="298"/>
    </location>
</feature>
<dbReference type="Gene3D" id="1.20.1250.20">
    <property type="entry name" value="MFS general substrate transporter like domains"/>
    <property type="match status" value="1"/>
</dbReference>
<evidence type="ECO:0000313" key="6">
    <source>
        <dbReference type="EMBL" id="OHX12688.1"/>
    </source>
</evidence>
<feature type="transmembrane region" description="Helical" evidence="4">
    <location>
        <begin position="103"/>
        <end position="125"/>
    </location>
</feature>
<dbReference type="EMBL" id="MKCS01000001">
    <property type="protein sequence ID" value="OHX12688.1"/>
    <property type="molecule type" value="Genomic_DNA"/>
</dbReference>
<dbReference type="PANTHER" id="PTHR42910">
    <property type="entry name" value="TRANSPORTER SCO4007-RELATED"/>
    <property type="match status" value="1"/>
</dbReference>
<name>A0A1S1X036_9NEIS</name>
<feature type="transmembrane region" description="Helical" evidence="4">
    <location>
        <begin position="47"/>
        <end position="68"/>
    </location>
</feature>
<evidence type="ECO:0000256" key="2">
    <source>
        <dbReference type="ARBA" id="ARBA00022989"/>
    </source>
</evidence>
<dbReference type="OrthoDB" id="9815356at2"/>
<feature type="transmembrane region" description="Helical" evidence="4">
    <location>
        <begin position="367"/>
        <end position="388"/>
    </location>
</feature>
<evidence type="ECO:0000259" key="5">
    <source>
        <dbReference type="PROSITE" id="PS50850"/>
    </source>
</evidence>
<dbReference type="PROSITE" id="PS50850">
    <property type="entry name" value="MFS"/>
    <property type="match status" value="1"/>
</dbReference>
<keyword evidence="2 4" id="KW-1133">Transmembrane helix</keyword>
<dbReference type="InterPro" id="IPR036259">
    <property type="entry name" value="MFS_trans_sf"/>
</dbReference>
<feature type="transmembrane region" description="Helical" evidence="4">
    <location>
        <begin position="342"/>
        <end position="361"/>
    </location>
</feature>
<protein>
    <submittedName>
        <fullName evidence="6">Transporter</fullName>
    </submittedName>
</protein>
<dbReference type="STRING" id="1903179.BI347_03590"/>
<evidence type="ECO:0000256" key="4">
    <source>
        <dbReference type="SAM" id="Phobius"/>
    </source>
</evidence>
<proteinExistence type="predicted"/>
<dbReference type="SUPFAM" id="SSF103473">
    <property type="entry name" value="MFS general substrate transporter"/>
    <property type="match status" value="1"/>
</dbReference>
<feature type="transmembrane region" description="Helical" evidence="4">
    <location>
        <begin position="219"/>
        <end position="240"/>
    </location>
</feature>
<dbReference type="GO" id="GO:0022857">
    <property type="term" value="F:transmembrane transporter activity"/>
    <property type="evidence" value="ECO:0007669"/>
    <property type="project" value="InterPro"/>
</dbReference>
<dbReference type="PANTHER" id="PTHR42910:SF1">
    <property type="entry name" value="MAJOR FACILITATOR SUPERFAMILY (MFS) PROFILE DOMAIN-CONTAINING PROTEIN"/>
    <property type="match status" value="1"/>
</dbReference>
<comment type="caution">
    <text evidence="6">The sequence shown here is derived from an EMBL/GenBank/DDBJ whole genome shotgun (WGS) entry which is preliminary data.</text>
</comment>
<reference evidence="6 7" key="1">
    <citation type="submission" date="2016-09" db="EMBL/GenBank/DDBJ databases">
        <title>Chromobacterium muskegensis sp. nov., an insecticidal bacterium isolated from Sphagnum bogs.</title>
        <authorList>
            <person name="Sparks M.E."/>
            <person name="Blackburn M.B."/>
            <person name="Gundersen-Rindal D.E."/>
            <person name="Mitchell A."/>
            <person name="Farrar R."/>
            <person name="Kuhar D."/>
        </authorList>
    </citation>
    <scope>NUCLEOTIDE SEQUENCE [LARGE SCALE GENOMIC DNA]</scope>
    <source>
        <strain evidence="6 7">37-2</strain>
    </source>
</reference>
<keyword evidence="1 4" id="KW-0812">Transmembrane</keyword>
<keyword evidence="3 4" id="KW-0472">Membrane</keyword>
<dbReference type="InterPro" id="IPR020846">
    <property type="entry name" value="MFS_dom"/>
</dbReference>
<sequence>MVMDTPSPGLSRGMALLFAVSCGAVIGNIYYSQPLLAVIAHGFGQSAASLGFVVTLTQLGYACGLLLLVPLGDVLDRRRLIVILLGCSALALLAVALSPGLVWFAAACVALGLCTCAAQLLVPFAASLAAERERGRVVGTVMSGLLLGILLARTFSGLVAQLGGWRLVYWLAAAVVVLFTAILASALPGDSRKPPLRYRALLASLLTLARAHPALRLRALYGALAFACFSLFWTGLTFLLSQPPYAYSEAQIGAFGLVGAAGTLAASGAGRLADRGHGWLVTRACCLGILLSFGLLWLGGQWLAALLAGVLLLDVCVQALHISNQSVIYALAPEARSRITTVYLVGYFLGGALGSGTASLAYAGAGWLGVCLAGAVFAGALLALCLAARLREESQTAPCWN</sequence>
<feature type="domain" description="Major facilitator superfamily (MFS) profile" evidence="5">
    <location>
        <begin position="1"/>
        <end position="391"/>
    </location>
</feature>
<accession>A0A1S1X036</accession>
<evidence type="ECO:0000256" key="1">
    <source>
        <dbReference type="ARBA" id="ARBA00022692"/>
    </source>
</evidence>
<dbReference type="InterPro" id="IPR011701">
    <property type="entry name" value="MFS"/>
</dbReference>
<evidence type="ECO:0000313" key="7">
    <source>
        <dbReference type="Proteomes" id="UP000180088"/>
    </source>
</evidence>
<feature type="transmembrane region" description="Helical" evidence="4">
    <location>
        <begin position="252"/>
        <end position="273"/>
    </location>
</feature>
<evidence type="ECO:0000256" key="3">
    <source>
        <dbReference type="ARBA" id="ARBA00023136"/>
    </source>
</evidence>
<feature type="transmembrane region" description="Helical" evidence="4">
    <location>
        <begin position="167"/>
        <end position="187"/>
    </location>
</feature>
<feature type="transmembrane region" description="Helical" evidence="4">
    <location>
        <begin position="304"/>
        <end position="322"/>
    </location>
</feature>
<dbReference type="CDD" id="cd17324">
    <property type="entry name" value="MFS_NepI_like"/>
    <property type="match status" value="1"/>
</dbReference>
<feature type="transmembrane region" description="Helical" evidence="4">
    <location>
        <begin position="80"/>
        <end position="97"/>
    </location>
</feature>
<dbReference type="Pfam" id="PF07690">
    <property type="entry name" value="MFS_1"/>
    <property type="match status" value="1"/>
</dbReference>
<feature type="transmembrane region" description="Helical" evidence="4">
    <location>
        <begin position="137"/>
        <end position="155"/>
    </location>
</feature>
<gene>
    <name evidence="6" type="ORF">BI347_03590</name>
</gene>